<dbReference type="Proteomes" id="UP001589753">
    <property type="component" value="Unassembled WGS sequence"/>
</dbReference>
<feature type="domain" description="Chorismate-utilising enzyme C-terminal" evidence="1">
    <location>
        <begin position="81"/>
        <end position="330"/>
    </location>
</feature>
<reference evidence="2 3" key="1">
    <citation type="submission" date="2024-09" db="EMBL/GenBank/DDBJ databases">
        <authorList>
            <person name="Sun Q."/>
            <person name="Mori K."/>
        </authorList>
    </citation>
    <scope>NUCLEOTIDE SEQUENCE [LARGE SCALE GENOMIC DNA]</scope>
    <source>
        <strain evidence="2 3">JCM 9767</strain>
    </source>
</reference>
<comment type="caution">
    <text evidence="2">The sequence shown here is derived from an EMBL/GenBank/DDBJ whole genome shotgun (WGS) entry which is preliminary data.</text>
</comment>
<proteinExistence type="predicted"/>
<dbReference type="PRINTS" id="PR00095">
    <property type="entry name" value="ANTSNTHASEI"/>
</dbReference>
<name>A0ABV5L7R9_9ACTN</name>
<dbReference type="PANTHER" id="PTHR11236">
    <property type="entry name" value="AMINOBENZOATE/ANTHRANILATE SYNTHASE"/>
    <property type="match status" value="1"/>
</dbReference>
<evidence type="ECO:0000259" key="1">
    <source>
        <dbReference type="Pfam" id="PF00425"/>
    </source>
</evidence>
<dbReference type="Pfam" id="PF00425">
    <property type="entry name" value="Chorismate_bind"/>
    <property type="match status" value="1"/>
</dbReference>
<evidence type="ECO:0000313" key="2">
    <source>
        <dbReference type="EMBL" id="MFB9347152.1"/>
    </source>
</evidence>
<accession>A0ABV5L7R9</accession>
<evidence type="ECO:0000313" key="3">
    <source>
        <dbReference type="Proteomes" id="UP001589753"/>
    </source>
</evidence>
<gene>
    <name evidence="2" type="ORF">ACFFUA_06695</name>
</gene>
<dbReference type="InterPro" id="IPR019999">
    <property type="entry name" value="Anth_synth_I-like"/>
</dbReference>
<dbReference type="RefSeq" id="WP_030832401.1">
    <property type="nucleotide sequence ID" value="NZ_JBHMDI010000011.1"/>
</dbReference>
<dbReference type="InterPro" id="IPR015890">
    <property type="entry name" value="Chorismate_C"/>
</dbReference>
<dbReference type="Gene3D" id="3.60.120.10">
    <property type="entry name" value="Anthranilate synthase"/>
    <property type="match status" value="1"/>
</dbReference>
<protein>
    <submittedName>
        <fullName evidence="2">Chorismate-binding protein</fullName>
    </submittedName>
</protein>
<dbReference type="SUPFAM" id="SSF56322">
    <property type="entry name" value="ADC synthase"/>
    <property type="match status" value="1"/>
</dbReference>
<organism evidence="2 3">
    <name type="scientific">Streptomyces heliomycini</name>
    <dbReference type="NCBI Taxonomy" id="284032"/>
    <lineage>
        <taxon>Bacteria</taxon>
        <taxon>Bacillati</taxon>
        <taxon>Actinomycetota</taxon>
        <taxon>Actinomycetes</taxon>
        <taxon>Kitasatosporales</taxon>
        <taxon>Streptomycetaceae</taxon>
        <taxon>Streptomyces</taxon>
    </lineage>
</organism>
<dbReference type="EMBL" id="JBHMDI010000011">
    <property type="protein sequence ID" value="MFB9347152.1"/>
    <property type="molecule type" value="Genomic_DNA"/>
</dbReference>
<dbReference type="InterPro" id="IPR005801">
    <property type="entry name" value="ADC_synthase"/>
</dbReference>
<sequence>MLDLPPLVRFGDRVATGLLDVTDDPAALDSTGFWAVAADFEGRLTCARFREVREQPVPAPVPGAWRGPGAGDWTSSLDRGAYTAAVRRIRDRIAAGEVYQANLCRVLSAPVPSDADVDALTALLARGNPAPYAGTIRLPGHGVEIATASPELFLRREGRAVESGPIKGTGRTEADLLEKDYAENVMIVDLVRNDIGQVCGPGTVTVPDLCAVEKHPGLVHLVSSVRGELRGGAGWPELLDAAFPPGSVTGAPKSSALRIIDALETAPRGPYCGGIGWVDADRGAGVLAVGIRTFWIDRTTGGDAVLRFGTGAGITWGSDPEGEWRETELKASRLLAVASGTYETSEGTQG</sequence>
<keyword evidence="3" id="KW-1185">Reference proteome</keyword>
<dbReference type="PANTHER" id="PTHR11236:SF50">
    <property type="entry name" value="AMINODEOXYCHORISMATE SYNTHASE COMPONENT 1"/>
    <property type="match status" value="1"/>
</dbReference>